<dbReference type="EMBL" id="CAJNXB010001402">
    <property type="protein sequence ID" value="CAF3162244.1"/>
    <property type="molecule type" value="Genomic_DNA"/>
</dbReference>
<keyword evidence="3" id="KW-1185">Reference proteome</keyword>
<dbReference type="AlphaFoldDB" id="A0A820V269"/>
<gene>
    <name evidence="1" type="ORF">TIS948_LOCUS10336</name>
    <name evidence="2" type="ORF">UJA718_LOCUS25810</name>
</gene>
<accession>A0A820V269</accession>
<sequence length="87" mass="9899">MSTNVCTSTSTTDLYQRHITCSDSSTQTMLYDHNDDDYANYEEIHGHEDSSTFLHTKNIKKSDQTTLCRTNHYSIGCWTKPASLLTS</sequence>
<dbReference type="Proteomes" id="UP000663825">
    <property type="component" value="Unassembled WGS sequence"/>
</dbReference>
<dbReference type="Proteomes" id="UP000663873">
    <property type="component" value="Unassembled WGS sequence"/>
</dbReference>
<organism evidence="2 3">
    <name type="scientific">Rotaria socialis</name>
    <dbReference type="NCBI Taxonomy" id="392032"/>
    <lineage>
        <taxon>Eukaryota</taxon>
        <taxon>Metazoa</taxon>
        <taxon>Spiralia</taxon>
        <taxon>Gnathifera</taxon>
        <taxon>Rotifera</taxon>
        <taxon>Eurotatoria</taxon>
        <taxon>Bdelloidea</taxon>
        <taxon>Philodinida</taxon>
        <taxon>Philodinidae</taxon>
        <taxon>Rotaria</taxon>
    </lineage>
</organism>
<protein>
    <submittedName>
        <fullName evidence="2">Uncharacterized protein</fullName>
    </submittedName>
</protein>
<dbReference type="OrthoDB" id="10021412at2759"/>
<comment type="caution">
    <text evidence="2">The sequence shown here is derived from an EMBL/GenBank/DDBJ whole genome shotgun (WGS) entry which is preliminary data.</text>
</comment>
<name>A0A820V269_9BILA</name>
<evidence type="ECO:0000313" key="2">
    <source>
        <dbReference type="EMBL" id="CAF4493470.1"/>
    </source>
</evidence>
<evidence type="ECO:0000313" key="1">
    <source>
        <dbReference type="EMBL" id="CAF3162244.1"/>
    </source>
</evidence>
<evidence type="ECO:0000313" key="3">
    <source>
        <dbReference type="Proteomes" id="UP000663873"/>
    </source>
</evidence>
<proteinExistence type="predicted"/>
<reference evidence="2" key="1">
    <citation type="submission" date="2021-02" db="EMBL/GenBank/DDBJ databases">
        <authorList>
            <person name="Nowell W R."/>
        </authorList>
    </citation>
    <scope>NUCLEOTIDE SEQUENCE</scope>
</reference>
<dbReference type="EMBL" id="CAJOBP010006466">
    <property type="protein sequence ID" value="CAF4493470.1"/>
    <property type="molecule type" value="Genomic_DNA"/>
</dbReference>